<accession>A0A4S3PX67</accession>
<dbReference type="AlphaFoldDB" id="A0A4S3PX67"/>
<organism evidence="1 2">
    <name type="scientific">Bacillus timonensis</name>
    <dbReference type="NCBI Taxonomy" id="1033734"/>
    <lineage>
        <taxon>Bacteria</taxon>
        <taxon>Bacillati</taxon>
        <taxon>Bacillota</taxon>
        <taxon>Bacilli</taxon>
        <taxon>Bacillales</taxon>
        <taxon>Bacillaceae</taxon>
        <taxon>Bacillus</taxon>
    </lineage>
</organism>
<protein>
    <submittedName>
        <fullName evidence="1">Uncharacterized protein</fullName>
    </submittedName>
</protein>
<proteinExistence type="predicted"/>
<comment type="caution">
    <text evidence="1">The sequence shown here is derived from an EMBL/GenBank/DDBJ whole genome shotgun (WGS) entry which is preliminary data.</text>
</comment>
<reference evidence="1 2" key="1">
    <citation type="journal article" date="2019" name="Indoor Air">
        <title>Impacts of indoor surface finishes on bacterial viability.</title>
        <authorList>
            <person name="Hu J."/>
            <person name="Maamar S.B."/>
            <person name="Glawe A.J."/>
            <person name="Gottel N."/>
            <person name="Gilbert J.A."/>
            <person name="Hartmann E.M."/>
        </authorList>
    </citation>
    <scope>NUCLEOTIDE SEQUENCE [LARGE SCALE GENOMIC DNA]</scope>
    <source>
        <strain evidence="1 2">AF060A6</strain>
    </source>
</reference>
<evidence type="ECO:0000313" key="1">
    <source>
        <dbReference type="EMBL" id="THE13642.1"/>
    </source>
</evidence>
<evidence type="ECO:0000313" key="2">
    <source>
        <dbReference type="Proteomes" id="UP000306477"/>
    </source>
</evidence>
<dbReference type="EMBL" id="SLUB01000008">
    <property type="protein sequence ID" value="THE13642.1"/>
    <property type="molecule type" value="Genomic_DNA"/>
</dbReference>
<dbReference type="RefSeq" id="WP_136378876.1">
    <property type="nucleotide sequence ID" value="NZ_SLUB01000008.1"/>
</dbReference>
<keyword evidence="2" id="KW-1185">Reference proteome</keyword>
<name>A0A4S3PX67_9BACI</name>
<dbReference type="Proteomes" id="UP000306477">
    <property type="component" value="Unassembled WGS sequence"/>
</dbReference>
<gene>
    <name evidence="1" type="ORF">E1I69_06940</name>
</gene>
<dbReference type="OrthoDB" id="2454083at2"/>
<dbReference type="STRING" id="1033734.GCA_000285535_00356"/>
<sequence>MENVSVDYDRLLKAYQSLWMNRRLWQKDLSSEDILRATIQRDLHDELTHPRLRKTPYEKFFMASKRIFESSLPIEDKLHIQRVYLEEMENVKKM</sequence>